<dbReference type="FunFam" id="3.30.300.20:FF:000001">
    <property type="entry name" value="30S ribosomal protein S3"/>
    <property type="match status" value="1"/>
</dbReference>
<reference evidence="12" key="1">
    <citation type="submission" date="2017-09" db="EMBL/GenBank/DDBJ databases">
        <title>Depth-based differentiation of microbial function through sediment-hosted aquifers and enrichment of novel symbionts in the deep terrestrial subsurface.</title>
        <authorList>
            <person name="Probst A.J."/>
            <person name="Ladd B."/>
            <person name="Jarett J.K."/>
            <person name="Geller-Mcgrath D.E."/>
            <person name="Sieber C.M.K."/>
            <person name="Emerson J.B."/>
            <person name="Anantharaman K."/>
            <person name="Thomas B.C."/>
            <person name="Malmstrom R."/>
            <person name="Stieglmeier M."/>
            <person name="Klingl A."/>
            <person name="Woyke T."/>
            <person name="Ryan C.M."/>
            <person name="Banfield J.F."/>
        </authorList>
    </citation>
    <scope>NUCLEOTIDE SEQUENCE [LARGE SCALE GENOMIC DNA]</scope>
</reference>
<dbReference type="SMART" id="SM00322">
    <property type="entry name" value="KH"/>
    <property type="match status" value="1"/>
</dbReference>
<comment type="function">
    <text evidence="6">Binds the lower part of the 30S subunit head. Binds mRNA in the 70S ribosome, positioning it for translation.</text>
</comment>
<organism evidence="11 12">
    <name type="scientific">bacterium (Candidatus Ratteibacteria) CG15_BIG_FIL_POST_REV_8_21_14_020_41_12</name>
    <dbReference type="NCBI Taxonomy" id="2014291"/>
    <lineage>
        <taxon>Bacteria</taxon>
        <taxon>Candidatus Ratteibacteria</taxon>
    </lineage>
</organism>
<dbReference type="NCBIfam" id="TIGR01009">
    <property type="entry name" value="rpsC_bact"/>
    <property type="match status" value="1"/>
</dbReference>
<dbReference type="PROSITE" id="PS50823">
    <property type="entry name" value="KH_TYPE_2"/>
    <property type="match status" value="1"/>
</dbReference>
<dbReference type="CDD" id="cd02412">
    <property type="entry name" value="KH-II_30S_S3"/>
    <property type="match status" value="1"/>
</dbReference>
<dbReference type="SUPFAM" id="SSF54821">
    <property type="entry name" value="Ribosomal protein S3 C-terminal domain"/>
    <property type="match status" value="1"/>
</dbReference>
<dbReference type="InterPro" id="IPR001351">
    <property type="entry name" value="Ribosomal_uS3_C"/>
</dbReference>
<dbReference type="InterPro" id="IPR009019">
    <property type="entry name" value="KH_sf_prok-type"/>
</dbReference>
<evidence type="ECO:0000256" key="8">
    <source>
        <dbReference type="ARBA" id="ARBA00035521"/>
    </source>
</evidence>
<proteinExistence type="inferred from homology"/>
<dbReference type="Gene3D" id="3.30.1140.32">
    <property type="entry name" value="Ribosomal protein S3, C-terminal domain"/>
    <property type="match status" value="1"/>
</dbReference>
<keyword evidence="2" id="KW-0699">rRNA-binding</keyword>
<dbReference type="Pfam" id="PF07650">
    <property type="entry name" value="KH_2"/>
    <property type="match status" value="1"/>
</dbReference>
<dbReference type="GO" id="GO:0006412">
    <property type="term" value="P:translation"/>
    <property type="evidence" value="ECO:0007669"/>
    <property type="project" value="InterPro"/>
</dbReference>
<evidence type="ECO:0000256" key="4">
    <source>
        <dbReference type="ARBA" id="ARBA00022980"/>
    </source>
</evidence>
<keyword evidence="4 11" id="KW-0689">Ribosomal protein</keyword>
<evidence type="ECO:0000256" key="9">
    <source>
        <dbReference type="PROSITE-ProRule" id="PRU00118"/>
    </source>
</evidence>
<protein>
    <recommendedName>
        <fullName evidence="7">Small ribosomal subunit protein uS3</fullName>
    </recommendedName>
    <alternativeName>
        <fullName evidence="8">30S ribosomal protein S3</fullName>
    </alternativeName>
</protein>
<dbReference type="InterPro" id="IPR057258">
    <property type="entry name" value="Ribosomal_uS3"/>
</dbReference>
<name>A0A2M7GZI6_9BACT</name>
<evidence type="ECO:0000256" key="5">
    <source>
        <dbReference type="ARBA" id="ARBA00023274"/>
    </source>
</evidence>
<dbReference type="GO" id="GO:0019843">
    <property type="term" value="F:rRNA binding"/>
    <property type="evidence" value="ECO:0007669"/>
    <property type="project" value="UniProtKB-KW"/>
</dbReference>
<dbReference type="HAMAP" id="MF_01309_B">
    <property type="entry name" value="Ribosomal_uS3_B"/>
    <property type="match status" value="1"/>
</dbReference>
<keyword evidence="5" id="KW-0687">Ribonucleoprotein</keyword>
<evidence type="ECO:0000313" key="12">
    <source>
        <dbReference type="Proteomes" id="UP000230025"/>
    </source>
</evidence>
<comment type="similarity">
    <text evidence="1">Belongs to the universal ribosomal protein uS3 family.</text>
</comment>
<dbReference type="InterPro" id="IPR005704">
    <property type="entry name" value="Ribosomal_uS3_bac-typ"/>
</dbReference>
<evidence type="ECO:0000256" key="2">
    <source>
        <dbReference type="ARBA" id="ARBA00022730"/>
    </source>
</evidence>
<keyword evidence="3 9" id="KW-0694">RNA-binding</keyword>
<gene>
    <name evidence="11" type="ORF">COW28_02130</name>
</gene>
<dbReference type="InterPro" id="IPR004087">
    <property type="entry name" value="KH_dom"/>
</dbReference>
<evidence type="ECO:0000256" key="6">
    <source>
        <dbReference type="ARBA" id="ARBA00024998"/>
    </source>
</evidence>
<feature type="domain" description="KH type-2" evidence="10">
    <location>
        <begin position="38"/>
        <end position="106"/>
    </location>
</feature>
<evidence type="ECO:0000313" key="11">
    <source>
        <dbReference type="EMBL" id="PIW33897.1"/>
    </source>
</evidence>
<dbReference type="PANTHER" id="PTHR11760">
    <property type="entry name" value="30S/40S RIBOSOMAL PROTEIN S3"/>
    <property type="match status" value="1"/>
</dbReference>
<dbReference type="AlphaFoldDB" id="A0A2M7GZI6"/>
<comment type="caution">
    <text evidence="11">The sequence shown here is derived from an EMBL/GenBank/DDBJ whole genome shotgun (WGS) entry which is preliminary data.</text>
</comment>
<accession>A0A2M7GZI6</accession>
<dbReference type="GO" id="GO:0003735">
    <property type="term" value="F:structural constituent of ribosome"/>
    <property type="evidence" value="ECO:0007669"/>
    <property type="project" value="InterPro"/>
</dbReference>
<dbReference type="InterPro" id="IPR015946">
    <property type="entry name" value="KH_dom-like_a/b"/>
</dbReference>
<feature type="non-terminal residue" evidence="11">
    <location>
        <position position="217"/>
    </location>
</feature>
<dbReference type="InterPro" id="IPR036419">
    <property type="entry name" value="Ribosomal_S3_C_sf"/>
</dbReference>
<evidence type="ECO:0000256" key="1">
    <source>
        <dbReference type="ARBA" id="ARBA00010761"/>
    </source>
</evidence>
<dbReference type="Proteomes" id="UP000230025">
    <property type="component" value="Unassembled WGS sequence"/>
</dbReference>
<dbReference type="GO" id="GO:0022627">
    <property type="term" value="C:cytosolic small ribosomal subunit"/>
    <property type="evidence" value="ECO:0007669"/>
    <property type="project" value="TreeGrafter"/>
</dbReference>
<dbReference type="PANTHER" id="PTHR11760:SF19">
    <property type="entry name" value="SMALL RIBOSOMAL SUBUNIT PROTEIN US3C"/>
    <property type="match status" value="1"/>
</dbReference>
<sequence>MGQKVNPISLRLGIIEDWRSNWFAKRGYGEFIRDDLLIRNFVAKKFIRGGITRVDLERIGDKVRVILHTTRPGIVIGRKGAEINRLGDDLHNLLKKQIVIDVKEVRKPNLDAQFVADAIVYQIAKNTSYRYVIKQAIASAMASGAKGIKVRASGRLAGTEISRSEQYKEGKIPLHTLRAVISYGASTSHTKYGTVGVKVWVYQGEIFKKEAENTRTA</sequence>
<dbReference type="InterPro" id="IPR004044">
    <property type="entry name" value="KH_dom_type_2"/>
</dbReference>
<dbReference type="EMBL" id="PFFY01000097">
    <property type="protein sequence ID" value="PIW33897.1"/>
    <property type="molecule type" value="Genomic_DNA"/>
</dbReference>
<evidence type="ECO:0000256" key="7">
    <source>
        <dbReference type="ARBA" id="ARBA00035257"/>
    </source>
</evidence>
<evidence type="ECO:0000256" key="3">
    <source>
        <dbReference type="ARBA" id="ARBA00022884"/>
    </source>
</evidence>
<evidence type="ECO:0000259" key="10">
    <source>
        <dbReference type="PROSITE" id="PS50823"/>
    </source>
</evidence>
<dbReference type="SUPFAM" id="SSF54814">
    <property type="entry name" value="Prokaryotic type KH domain (KH-domain type II)"/>
    <property type="match status" value="1"/>
</dbReference>
<dbReference type="Pfam" id="PF00189">
    <property type="entry name" value="Ribosomal_S3_C"/>
    <property type="match status" value="1"/>
</dbReference>
<dbReference type="Gene3D" id="3.30.300.20">
    <property type="match status" value="1"/>
</dbReference>